<dbReference type="Proteomes" id="UP000509345">
    <property type="component" value="Plasmid unnamed1"/>
</dbReference>
<keyword evidence="6" id="KW-1185">Reference proteome</keyword>
<dbReference type="RefSeq" id="WP_176145751.1">
    <property type="nucleotide sequence ID" value="NZ_CP054927.1"/>
</dbReference>
<feature type="domain" description="HTH cro/C1-type" evidence="2">
    <location>
        <begin position="152"/>
        <end position="206"/>
    </location>
</feature>
<organism evidence="4 5">
    <name type="scientific">Streptomyces microflavus</name>
    <name type="common">Streptomyces lipmanii</name>
    <dbReference type="NCBI Taxonomy" id="1919"/>
    <lineage>
        <taxon>Bacteria</taxon>
        <taxon>Bacillati</taxon>
        <taxon>Actinomycetota</taxon>
        <taxon>Actinomycetes</taxon>
        <taxon>Kitasatosporales</taxon>
        <taxon>Streptomycetaceae</taxon>
        <taxon>Streptomyces</taxon>
    </lineage>
</organism>
<evidence type="ECO:0000313" key="6">
    <source>
        <dbReference type="Proteomes" id="UP001456562"/>
    </source>
</evidence>
<geneLocation type="plasmid" evidence="4 5">
    <name>unnamed1</name>
</geneLocation>
<dbReference type="InterPro" id="IPR010982">
    <property type="entry name" value="Lambda_DNA-bd_dom_sf"/>
</dbReference>
<evidence type="ECO:0000313" key="5">
    <source>
        <dbReference type="Proteomes" id="UP000509345"/>
    </source>
</evidence>
<protein>
    <submittedName>
        <fullName evidence="4">Helix-turn-helix transcriptional regulator</fullName>
    </submittedName>
</protein>
<dbReference type="SUPFAM" id="SSF47413">
    <property type="entry name" value="lambda repressor-like DNA-binding domains"/>
    <property type="match status" value="1"/>
</dbReference>
<gene>
    <name evidence="3" type="ORF">ABR748_33295</name>
    <name evidence="4" type="ORF">HUT09_35715</name>
</gene>
<dbReference type="InterPro" id="IPR001387">
    <property type="entry name" value="Cro/C1-type_HTH"/>
</dbReference>
<feature type="region of interest" description="Disordered" evidence="1">
    <location>
        <begin position="115"/>
        <end position="140"/>
    </location>
</feature>
<dbReference type="EMBL" id="CP054927">
    <property type="protein sequence ID" value="QKW47878.1"/>
    <property type="molecule type" value="Genomic_DNA"/>
</dbReference>
<sequence>MPASSYPSPQRPARPGTAVDADRAARCTEALRDIAEDFAVVSDALMHKTYGVATPTADLVDTVLELRRLTEEAVAAIVVRQRSQGEPLSDLASSLDLTVDRLRKKYVPKTVDQALAARRRPNRRAATARPPDDVPAPKNLLRRPRQRLACALTRMQKQAGITQQALAAHMNVDPSYISRLLSGERELSWQHVKAIVDCCDGTPDLVKPLWEAAAGVEPTGTDPARYLRTYLQALRYANGSPSDRAVIASSQHAITIADLRQALQGRAVPEWPVVSQLVTALQGLPEVTLPLWRRARSSTETCTLRAEAFG</sequence>
<dbReference type="PROSITE" id="PS50943">
    <property type="entry name" value="HTH_CROC1"/>
    <property type="match status" value="1"/>
</dbReference>
<keyword evidence="4" id="KW-0614">Plasmid</keyword>
<dbReference type="Pfam" id="PF13560">
    <property type="entry name" value="HTH_31"/>
    <property type="match status" value="1"/>
</dbReference>
<dbReference type="CDD" id="cd00093">
    <property type="entry name" value="HTH_XRE"/>
    <property type="match status" value="1"/>
</dbReference>
<evidence type="ECO:0000313" key="4">
    <source>
        <dbReference type="EMBL" id="QKW47878.1"/>
    </source>
</evidence>
<name>A0A7H8N1G6_STRMI</name>
<dbReference type="Gene3D" id="1.10.260.40">
    <property type="entry name" value="lambda repressor-like DNA-binding domains"/>
    <property type="match status" value="1"/>
</dbReference>
<dbReference type="GeneID" id="87636618"/>
<dbReference type="GO" id="GO:0003677">
    <property type="term" value="F:DNA binding"/>
    <property type="evidence" value="ECO:0007669"/>
    <property type="project" value="InterPro"/>
</dbReference>
<feature type="region of interest" description="Disordered" evidence="1">
    <location>
        <begin position="1"/>
        <end position="21"/>
    </location>
</feature>
<reference evidence="3 6" key="2">
    <citation type="submission" date="2024-01" db="EMBL/GenBank/DDBJ databases">
        <title>Metagenomic exploration of the rhizosphere soil microbial community and their significance in facilitating the development of wild simulated ginseng.</title>
        <authorList>
            <person name="Huang J."/>
        </authorList>
    </citation>
    <scope>NUCLEOTIDE SEQUENCE [LARGE SCALE GENOMIC DNA]</scope>
    <source>
        <strain evidence="3 6">WY141</strain>
    </source>
</reference>
<evidence type="ECO:0000259" key="2">
    <source>
        <dbReference type="PROSITE" id="PS50943"/>
    </source>
</evidence>
<dbReference type="AlphaFoldDB" id="A0A7H8N1G6"/>
<dbReference type="EMBL" id="JBEJUE010000048">
    <property type="protein sequence ID" value="MER0429040.1"/>
    <property type="molecule type" value="Genomic_DNA"/>
</dbReference>
<accession>A0A7H8N1G6</accession>
<dbReference type="SMART" id="SM00530">
    <property type="entry name" value="HTH_XRE"/>
    <property type="match status" value="1"/>
</dbReference>
<dbReference type="Proteomes" id="UP001456562">
    <property type="component" value="Unassembled WGS sequence"/>
</dbReference>
<reference evidence="4 5" key="1">
    <citation type="submission" date="2020-06" db="EMBL/GenBank/DDBJ databases">
        <title>Genome mining for natural products.</title>
        <authorList>
            <person name="Zhang B."/>
            <person name="Shi J."/>
            <person name="Ge H."/>
        </authorList>
    </citation>
    <scope>NUCLEOTIDE SEQUENCE [LARGE SCALE GENOMIC DNA]</scope>
    <source>
        <strain evidence="4 5">NA06532</strain>
        <plasmid evidence="4 5">unnamed1</plasmid>
    </source>
</reference>
<proteinExistence type="predicted"/>
<evidence type="ECO:0000256" key="1">
    <source>
        <dbReference type="SAM" id="MobiDB-lite"/>
    </source>
</evidence>
<evidence type="ECO:0000313" key="3">
    <source>
        <dbReference type="EMBL" id="MER0429040.1"/>
    </source>
</evidence>